<dbReference type="EMBL" id="SJPV01000011">
    <property type="protein sequence ID" value="TWU32885.1"/>
    <property type="molecule type" value="Genomic_DNA"/>
</dbReference>
<sequence length="110" mass="12680">MLANRLWAGASDYVGLARGHRKAAKDNRCTCVLSQRTFGSQTKKAVTKLNKEKWIPVGTFGCEDENVFDWTNDTFFRVHFERTHSSFPDLRGRACYRHPSKRRGDLSKSR</sequence>
<protein>
    <submittedName>
        <fullName evidence="1">Uncharacterized protein</fullName>
    </submittedName>
</protein>
<dbReference type="AlphaFoldDB" id="A0A5C6D9N7"/>
<gene>
    <name evidence="1" type="ORF">Poly41_52630</name>
</gene>
<organism evidence="1 2">
    <name type="scientific">Novipirellula artificiosorum</name>
    <dbReference type="NCBI Taxonomy" id="2528016"/>
    <lineage>
        <taxon>Bacteria</taxon>
        <taxon>Pseudomonadati</taxon>
        <taxon>Planctomycetota</taxon>
        <taxon>Planctomycetia</taxon>
        <taxon>Pirellulales</taxon>
        <taxon>Pirellulaceae</taxon>
        <taxon>Novipirellula</taxon>
    </lineage>
</organism>
<proteinExistence type="predicted"/>
<evidence type="ECO:0000313" key="2">
    <source>
        <dbReference type="Proteomes" id="UP000319143"/>
    </source>
</evidence>
<name>A0A5C6D9N7_9BACT</name>
<evidence type="ECO:0000313" key="1">
    <source>
        <dbReference type="EMBL" id="TWU32885.1"/>
    </source>
</evidence>
<comment type="caution">
    <text evidence="1">The sequence shown here is derived from an EMBL/GenBank/DDBJ whole genome shotgun (WGS) entry which is preliminary data.</text>
</comment>
<reference evidence="1 2" key="1">
    <citation type="submission" date="2019-02" db="EMBL/GenBank/DDBJ databases">
        <title>Deep-cultivation of Planctomycetes and their phenomic and genomic characterization uncovers novel biology.</title>
        <authorList>
            <person name="Wiegand S."/>
            <person name="Jogler M."/>
            <person name="Boedeker C."/>
            <person name="Pinto D."/>
            <person name="Vollmers J."/>
            <person name="Rivas-Marin E."/>
            <person name="Kohn T."/>
            <person name="Peeters S.H."/>
            <person name="Heuer A."/>
            <person name="Rast P."/>
            <person name="Oberbeckmann S."/>
            <person name="Bunk B."/>
            <person name="Jeske O."/>
            <person name="Meyerdierks A."/>
            <person name="Storesund J.E."/>
            <person name="Kallscheuer N."/>
            <person name="Luecker S."/>
            <person name="Lage O.M."/>
            <person name="Pohl T."/>
            <person name="Merkel B.J."/>
            <person name="Hornburger P."/>
            <person name="Mueller R.-W."/>
            <person name="Bruemmer F."/>
            <person name="Labrenz M."/>
            <person name="Spormann A.M."/>
            <person name="Op Den Camp H."/>
            <person name="Overmann J."/>
            <person name="Amann R."/>
            <person name="Jetten M.S.M."/>
            <person name="Mascher T."/>
            <person name="Medema M.H."/>
            <person name="Devos D.P."/>
            <person name="Kaster A.-K."/>
            <person name="Ovreas L."/>
            <person name="Rohde M."/>
            <person name="Galperin M.Y."/>
            <person name="Jogler C."/>
        </authorList>
    </citation>
    <scope>NUCLEOTIDE SEQUENCE [LARGE SCALE GENOMIC DNA]</scope>
    <source>
        <strain evidence="1 2">Poly41</strain>
    </source>
</reference>
<accession>A0A5C6D9N7</accession>
<dbReference type="Proteomes" id="UP000319143">
    <property type="component" value="Unassembled WGS sequence"/>
</dbReference>
<keyword evidence="2" id="KW-1185">Reference proteome</keyword>